<evidence type="ECO:0000313" key="3">
    <source>
        <dbReference type="Proteomes" id="UP000285961"/>
    </source>
</evidence>
<dbReference type="EMBL" id="QZKI01000087">
    <property type="protein sequence ID" value="RJP69023.1"/>
    <property type="molecule type" value="Genomic_DNA"/>
</dbReference>
<feature type="region of interest" description="Disordered" evidence="1">
    <location>
        <begin position="88"/>
        <end position="112"/>
    </location>
</feature>
<gene>
    <name evidence="2" type="ORF">C4532_11765</name>
</gene>
<proteinExistence type="predicted"/>
<evidence type="ECO:0000256" key="1">
    <source>
        <dbReference type="SAM" id="MobiDB-lite"/>
    </source>
</evidence>
<organism evidence="2 3">
    <name type="scientific">Candidatus Abyssobacteria bacterium SURF_17</name>
    <dbReference type="NCBI Taxonomy" id="2093361"/>
    <lineage>
        <taxon>Bacteria</taxon>
        <taxon>Pseudomonadati</taxon>
        <taxon>Candidatus Hydrogenedentota</taxon>
        <taxon>Candidatus Abyssobacteria</taxon>
    </lineage>
</organism>
<accession>A0A419EWH6</accession>
<protein>
    <submittedName>
        <fullName evidence="2">Uncharacterized protein</fullName>
    </submittedName>
</protein>
<sequence>MTRRRMRRPAPNYRPVQEGVAFTQETHNRFIIARERRVADPRVADPSDRSNVIGSTEDANRNCFAGACGPALAMTVRMFLPHITLTRAGSNARNDERSVHVRRKSKSEPPSG</sequence>
<name>A0A419EWH6_9BACT</name>
<comment type="caution">
    <text evidence="2">The sequence shown here is derived from an EMBL/GenBank/DDBJ whole genome shotgun (WGS) entry which is preliminary data.</text>
</comment>
<reference evidence="2 3" key="1">
    <citation type="journal article" date="2017" name="ISME J.">
        <title>Energy and carbon metabolisms in a deep terrestrial subsurface fluid microbial community.</title>
        <authorList>
            <person name="Momper L."/>
            <person name="Jungbluth S.P."/>
            <person name="Lee M.D."/>
            <person name="Amend J.P."/>
        </authorList>
    </citation>
    <scope>NUCLEOTIDE SEQUENCE [LARGE SCALE GENOMIC DNA]</scope>
    <source>
        <strain evidence="2">SURF_17</strain>
    </source>
</reference>
<evidence type="ECO:0000313" key="2">
    <source>
        <dbReference type="EMBL" id="RJP69023.1"/>
    </source>
</evidence>
<dbReference type="Proteomes" id="UP000285961">
    <property type="component" value="Unassembled WGS sequence"/>
</dbReference>
<dbReference type="AlphaFoldDB" id="A0A419EWH6"/>